<accession>H2CFG9</accession>
<dbReference type="Pfam" id="PF01464">
    <property type="entry name" value="SLT"/>
    <property type="match status" value="1"/>
</dbReference>
<organism evidence="4 5">
    <name type="scientific">Leptonema illini DSM 21528</name>
    <dbReference type="NCBI Taxonomy" id="929563"/>
    <lineage>
        <taxon>Bacteria</taxon>
        <taxon>Pseudomonadati</taxon>
        <taxon>Spirochaetota</taxon>
        <taxon>Spirochaetia</taxon>
        <taxon>Leptospirales</taxon>
        <taxon>Leptospiraceae</taxon>
        <taxon>Leptonema</taxon>
    </lineage>
</organism>
<evidence type="ECO:0000259" key="3">
    <source>
        <dbReference type="Pfam" id="PF01464"/>
    </source>
</evidence>
<dbReference type="Gene3D" id="1.10.530.10">
    <property type="match status" value="1"/>
</dbReference>
<dbReference type="PANTHER" id="PTHR37423">
    <property type="entry name" value="SOLUBLE LYTIC MUREIN TRANSGLYCOSYLASE-RELATED"/>
    <property type="match status" value="1"/>
</dbReference>
<dbReference type="AlphaFoldDB" id="H2CFG9"/>
<evidence type="ECO:0000313" key="4">
    <source>
        <dbReference type="EMBL" id="EHQ07794.1"/>
    </source>
</evidence>
<dbReference type="PROSITE" id="PS00922">
    <property type="entry name" value="TRANSGLYCOSYLASE"/>
    <property type="match status" value="1"/>
</dbReference>
<dbReference type="GO" id="GO:0016020">
    <property type="term" value="C:membrane"/>
    <property type="evidence" value="ECO:0007669"/>
    <property type="project" value="InterPro"/>
</dbReference>
<proteinExistence type="inferred from homology"/>
<dbReference type="RefSeq" id="WP_002773940.1">
    <property type="nucleotide sequence ID" value="NZ_JH597773.1"/>
</dbReference>
<dbReference type="InterPro" id="IPR023346">
    <property type="entry name" value="Lysozyme-like_dom_sf"/>
</dbReference>
<dbReference type="HOGENOM" id="CLU_065765_4_6_12"/>
<dbReference type="GO" id="GO:0000270">
    <property type="term" value="P:peptidoglycan metabolic process"/>
    <property type="evidence" value="ECO:0007669"/>
    <property type="project" value="InterPro"/>
</dbReference>
<dbReference type="CDD" id="cd00254">
    <property type="entry name" value="LT-like"/>
    <property type="match status" value="1"/>
</dbReference>
<protein>
    <submittedName>
        <fullName evidence="4">Lytic transglycosylase catalytic</fullName>
    </submittedName>
</protein>
<evidence type="ECO:0000256" key="1">
    <source>
        <dbReference type="ARBA" id="ARBA00007734"/>
    </source>
</evidence>
<sequence length="178" mass="19565">MISDRITQIDQRIQEIHNRFQPRPAVEPALNTSSTSESERAAVSPEKPVLFSGMLEQLIQEESKKQGVSPDLVRAVVKAESNGNPKAVSPKGAIGLMQLMPQTAEMLGVDPHDPSENLEGGIRFLKQMAGRYGDLDRTLAAYNAGPGAVDRFKGVPPFEETQQYIKKIKKTLNSLQQP</sequence>
<keyword evidence="5" id="KW-1185">Reference proteome</keyword>
<dbReference type="SUPFAM" id="SSF53955">
    <property type="entry name" value="Lysozyme-like"/>
    <property type="match status" value="1"/>
</dbReference>
<evidence type="ECO:0000256" key="2">
    <source>
        <dbReference type="SAM" id="MobiDB-lite"/>
    </source>
</evidence>
<feature type="region of interest" description="Disordered" evidence="2">
    <location>
        <begin position="16"/>
        <end position="45"/>
    </location>
</feature>
<dbReference type="InterPro" id="IPR008258">
    <property type="entry name" value="Transglycosylase_SLT_dom_1"/>
</dbReference>
<feature type="domain" description="Transglycosylase SLT" evidence="3">
    <location>
        <begin position="58"/>
        <end position="161"/>
    </location>
</feature>
<dbReference type="EMBL" id="JH597773">
    <property type="protein sequence ID" value="EHQ07794.1"/>
    <property type="molecule type" value="Genomic_DNA"/>
</dbReference>
<evidence type="ECO:0000313" key="5">
    <source>
        <dbReference type="Proteomes" id="UP000005737"/>
    </source>
</evidence>
<reference evidence="4 5" key="1">
    <citation type="submission" date="2011-10" db="EMBL/GenBank/DDBJ databases">
        <title>The Improved High-Quality Draft genome of Leptonema illini DSM 21528.</title>
        <authorList>
            <consortium name="US DOE Joint Genome Institute (JGI-PGF)"/>
            <person name="Lucas S."/>
            <person name="Copeland A."/>
            <person name="Lapidus A."/>
            <person name="Glavina del Rio T."/>
            <person name="Dalin E."/>
            <person name="Tice H."/>
            <person name="Bruce D."/>
            <person name="Goodwin L."/>
            <person name="Pitluck S."/>
            <person name="Peters L."/>
            <person name="Mikhailova N."/>
            <person name="Held B."/>
            <person name="Kyrpides N."/>
            <person name="Mavromatis K."/>
            <person name="Ivanova N."/>
            <person name="Markowitz V."/>
            <person name="Cheng J.-F."/>
            <person name="Hugenholtz P."/>
            <person name="Woyke T."/>
            <person name="Wu D."/>
            <person name="Gronow S."/>
            <person name="Wellnitz S."/>
            <person name="Brambilla E.-M."/>
            <person name="Klenk H.-P."/>
            <person name="Eisen J.A."/>
        </authorList>
    </citation>
    <scope>NUCLEOTIDE SEQUENCE [LARGE SCALE GENOMIC DNA]</scope>
    <source>
        <strain evidence="4 5">DSM 21528</strain>
    </source>
</reference>
<dbReference type="Proteomes" id="UP000005737">
    <property type="component" value="Unassembled WGS sequence"/>
</dbReference>
<dbReference type="InterPro" id="IPR000189">
    <property type="entry name" value="Transglyc_AS"/>
</dbReference>
<dbReference type="STRING" id="183.GCA_002009735_03059"/>
<name>H2CFG9_9LEPT</name>
<comment type="similarity">
    <text evidence="1">Belongs to the transglycosylase Slt family.</text>
</comment>
<gene>
    <name evidence="4" type="ORF">Lepil_3131</name>
</gene>
<dbReference type="GO" id="GO:0008933">
    <property type="term" value="F:peptidoglycan lytic transglycosylase activity"/>
    <property type="evidence" value="ECO:0007669"/>
    <property type="project" value="InterPro"/>
</dbReference>
<dbReference type="PANTHER" id="PTHR37423:SF2">
    <property type="entry name" value="MEMBRANE-BOUND LYTIC MUREIN TRANSGLYCOSYLASE C"/>
    <property type="match status" value="1"/>
</dbReference>